<dbReference type="GO" id="GO:0005886">
    <property type="term" value="C:plasma membrane"/>
    <property type="evidence" value="ECO:0007669"/>
    <property type="project" value="UniProtKB-SubCell"/>
</dbReference>
<dbReference type="GO" id="GO:0055085">
    <property type="term" value="P:transmembrane transport"/>
    <property type="evidence" value="ECO:0007669"/>
    <property type="project" value="UniProtKB-ARBA"/>
</dbReference>
<dbReference type="CDD" id="cd03257">
    <property type="entry name" value="ABC_NikE_OppD_transporters"/>
    <property type="match status" value="1"/>
</dbReference>
<keyword evidence="4" id="KW-0547">Nucleotide-binding</keyword>
<dbReference type="NCBIfam" id="TIGR01727">
    <property type="entry name" value="oligo_HPY"/>
    <property type="match status" value="1"/>
</dbReference>
<dbReference type="SMART" id="SM00382">
    <property type="entry name" value="AAA"/>
    <property type="match status" value="1"/>
</dbReference>
<evidence type="ECO:0000256" key="4">
    <source>
        <dbReference type="ARBA" id="ARBA00022741"/>
    </source>
</evidence>
<dbReference type="EMBL" id="CP040762">
    <property type="protein sequence ID" value="QDA36273.1"/>
    <property type="molecule type" value="Genomic_DNA"/>
</dbReference>
<dbReference type="Proteomes" id="UP000296374">
    <property type="component" value="Plasmid unnamed2"/>
</dbReference>
<dbReference type="AlphaFoldDB" id="A0A4Y5STM8"/>
<dbReference type="InterPro" id="IPR017871">
    <property type="entry name" value="ABC_transporter-like_CS"/>
</dbReference>
<dbReference type="SUPFAM" id="SSF52540">
    <property type="entry name" value="P-loop containing nucleoside triphosphate hydrolases"/>
    <property type="match status" value="1"/>
</dbReference>
<dbReference type="KEGG" id="plia:E4191_19360"/>
<evidence type="ECO:0000313" key="8">
    <source>
        <dbReference type="Proteomes" id="UP000296374"/>
    </source>
</evidence>
<dbReference type="InterPro" id="IPR003439">
    <property type="entry name" value="ABC_transporter-like_ATP-bd"/>
</dbReference>
<comment type="subcellular location">
    <subcellularLocation>
        <location evidence="1">Cell inner membrane</location>
        <topology evidence="1">Peripheral membrane protein</topology>
    </subcellularLocation>
</comment>
<dbReference type="PANTHER" id="PTHR43776:SF7">
    <property type="entry name" value="D,D-DIPEPTIDE TRANSPORT ATP-BINDING PROTEIN DDPF-RELATED"/>
    <property type="match status" value="1"/>
</dbReference>
<comment type="similarity">
    <text evidence="2">Belongs to the ABC transporter superfamily.</text>
</comment>
<dbReference type="InterPro" id="IPR050319">
    <property type="entry name" value="ABC_transp_ATP-bind"/>
</dbReference>
<dbReference type="InterPro" id="IPR027417">
    <property type="entry name" value="P-loop_NTPase"/>
</dbReference>
<dbReference type="Gene3D" id="3.40.50.300">
    <property type="entry name" value="P-loop containing nucleotide triphosphate hydrolases"/>
    <property type="match status" value="1"/>
</dbReference>
<dbReference type="InterPro" id="IPR013563">
    <property type="entry name" value="Oligopep_ABC_C"/>
</dbReference>
<evidence type="ECO:0000256" key="1">
    <source>
        <dbReference type="ARBA" id="ARBA00004417"/>
    </source>
</evidence>
<dbReference type="PROSITE" id="PS50893">
    <property type="entry name" value="ABC_TRANSPORTER_2"/>
    <property type="match status" value="1"/>
</dbReference>
<dbReference type="GO" id="GO:0005524">
    <property type="term" value="F:ATP binding"/>
    <property type="evidence" value="ECO:0007669"/>
    <property type="project" value="UniProtKB-KW"/>
</dbReference>
<evidence type="ECO:0000256" key="2">
    <source>
        <dbReference type="ARBA" id="ARBA00005417"/>
    </source>
</evidence>
<keyword evidence="5 7" id="KW-0067">ATP-binding</keyword>
<dbReference type="Pfam" id="PF00005">
    <property type="entry name" value="ABC_tran"/>
    <property type="match status" value="1"/>
</dbReference>
<dbReference type="PANTHER" id="PTHR43776">
    <property type="entry name" value="TRANSPORT ATP-BINDING PROTEIN"/>
    <property type="match status" value="1"/>
</dbReference>
<keyword evidence="7" id="KW-0614">Plasmid</keyword>
<geneLocation type="plasmid" evidence="7 8">
    <name>unnamed2</name>
</geneLocation>
<dbReference type="RefSeq" id="WP_139616042.1">
    <property type="nucleotide sequence ID" value="NZ_CP040762.1"/>
</dbReference>
<protein>
    <submittedName>
        <fullName evidence="7">ABC transporter ATP-binding protein</fullName>
    </submittedName>
</protein>
<reference evidence="8" key="1">
    <citation type="submission" date="2019-05" db="EMBL/GenBank/DDBJ databases">
        <title>Tamlana fucoidanivorans sp. nov., isolated from the surface of algae collected from Fujian province in China.</title>
        <authorList>
            <person name="Li J."/>
        </authorList>
    </citation>
    <scope>NUCLEOTIDE SEQUENCE [LARGE SCALE GENOMIC DNA]</scope>
    <source>
        <strain evidence="8">2251</strain>
        <plasmid evidence="8">unnamed2</plasmid>
    </source>
</reference>
<feature type="domain" description="ABC transporter" evidence="6">
    <location>
        <begin position="6"/>
        <end position="258"/>
    </location>
</feature>
<proteinExistence type="inferred from homology"/>
<keyword evidence="3" id="KW-0813">Transport</keyword>
<dbReference type="Pfam" id="PF08352">
    <property type="entry name" value="oligo_HPY"/>
    <property type="match status" value="1"/>
</dbReference>
<name>A0A4Y5STM8_9RHOB</name>
<dbReference type="PROSITE" id="PS00211">
    <property type="entry name" value="ABC_TRANSPORTER_1"/>
    <property type="match status" value="1"/>
</dbReference>
<accession>A0A4Y5STM8</accession>
<dbReference type="InterPro" id="IPR003593">
    <property type="entry name" value="AAA+_ATPase"/>
</dbReference>
<evidence type="ECO:0000259" key="6">
    <source>
        <dbReference type="PROSITE" id="PS50893"/>
    </source>
</evidence>
<organism evidence="7 8">
    <name type="scientific">Paracoccus liaowanqingii</name>
    <dbReference type="NCBI Taxonomy" id="2560053"/>
    <lineage>
        <taxon>Bacteria</taxon>
        <taxon>Pseudomonadati</taxon>
        <taxon>Pseudomonadota</taxon>
        <taxon>Alphaproteobacteria</taxon>
        <taxon>Rhodobacterales</taxon>
        <taxon>Paracoccaceae</taxon>
        <taxon>Paracoccus</taxon>
    </lineage>
</organism>
<dbReference type="GO" id="GO:0015833">
    <property type="term" value="P:peptide transport"/>
    <property type="evidence" value="ECO:0007669"/>
    <property type="project" value="InterPro"/>
</dbReference>
<gene>
    <name evidence="7" type="ORF">E4191_19360</name>
</gene>
<evidence type="ECO:0000313" key="7">
    <source>
        <dbReference type="EMBL" id="QDA36273.1"/>
    </source>
</evidence>
<dbReference type="GO" id="GO:0016887">
    <property type="term" value="F:ATP hydrolysis activity"/>
    <property type="evidence" value="ECO:0007669"/>
    <property type="project" value="InterPro"/>
</dbReference>
<evidence type="ECO:0000256" key="5">
    <source>
        <dbReference type="ARBA" id="ARBA00022840"/>
    </source>
</evidence>
<sequence>MTAPLLSVRNLTRHYAIRTSSGFWGGHAVLKAVDGVSFDIPRGGVLGLVGESGCGKSTTAKLVLGHLAPTGGSVIFSGAEVPVDRREDWRRLRRRMQMIYQDPLGALDRRLPILNQIAEPFAIHFPLMSRSERAEKAAALMAAVGLRPDQSDSYPHELSGGQRQRVVIARALALEPELLVCDEPVSALDVSIQAQVLNLLTDLRERTGFAALFISHDLKVVRQMADRVAVMYLGRIVEEGAPEEVFHAPLHPYTQALVSASPSPRHRNRPRIVLRGDPPNPVNVPTGCPFHPRCPIAAARCSIDVPPLRLDAGRAVACHLAGKDDGILRPAPMPKALKETA</sequence>
<evidence type="ECO:0000256" key="3">
    <source>
        <dbReference type="ARBA" id="ARBA00022448"/>
    </source>
</evidence>
<dbReference type="FunFam" id="3.40.50.300:FF:000016">
    <property type="entry name" value="Oligopeptide ABC transporter ATP-binding component"/>
    <property type="match status" value="1"/>
</dbReference>